<protein>
    <submittedName>
        <fullName evidence="8">ABC transporter permease</fullName>
    </submittedName>
</protein>
<feature type="transmembrane region" description="Helical" evidence="6">
    <location>
        <begin position="60"/>
        <end position="83"/>
    </location>
</feature>
<dbReference type="EMBL" id="QRIC01000001">
    <property type="protein sequence ID" value="RHG28684.1"/>
    <property type="molecule type" value="Genomic_DNA"/>
</dbReference>
<dbReference type="PANTHER" id="PTHR46795">
    <property type="entry name" value="ABC TRANSPORTER PERMEASE-RELATED-RELATED"/>
    <property type="match status" value="1"/>
</dbReference>
<feature type="transmembrane region" description="Helical" evidence="6">
    <location>
        <begin position="600"/>
        <end position="623"/>
    </location>
</feature>
<gene>
    <name evidence="8" type="ORF">DW265_00120</name>
</gene>
<feature type="transmembrane region" description="Helical" evidence="6">
    <location>
        <begin position="635"/>
        <end position="653"/>
    </location>
</feature>
<feature type="transmembrane region" description="Helical" evidence="6">
    <location>
        <begin position="234"/>
        <end position="253"/>
    </location>
</feature>
<keyword evidence="2" id="KW-1003">Cell membrane</keyword>
<evidence type="ECO:0000256" key="1">
    <source>
        <dbReference type="ARBA" id="ARBA00004651"/>
    </source>
</evidence>
<evidence type="ECO:0000313" key="9">
    <source>
        <dbReference type="Proteomes" id="UP000284095"/>
    </source>
</evidence>
<feature type="transmembrane region" description="Helical" evidence="6">
    <location>
        <begin position="154"/>
        <end position="177"/>
    </location>
</feature>
<dbReference type="Pfam" id="PF02687">
    <property type="entry name" value="FtsX"/>
    <property type="match status" value="1"/>
</dbReference>
<feature type="domain" description="ABC3 transporter permease C-terminal" evidence="7">
    <location>
        <begin position="63"/>
        <end position="175"/>
    </location>
</feature>
<proteinExistence type="predicted"/>
<evidence type="ECO:0000256" key="2">
    <source>
        <dbReference type="ARBA" id="ARBA00022475"/>
    </source>
</evidence>
<dbReference type="InterPro" id="IPR052536">
    <property type="entry name" value="ABC-4_Integral_Memb_Prot"/>
</dbReference>
<keyword evidence="4 6" id="KW-1133">Transmembrane helix</keyword>
<dbReference type="InterPro" id="IPR003838">
    <property type="entry name" value="ABC3_permease_C"/>
</dbReference>
<reference evidence="8 9" key="1">
    <citation type="submission" date="2018-08" db="EMBL/GenBank/DDBJ databases">
        <title>A genome reference for cultivated species of the human gut microbiota.</title>
        <authorList>
            <person name="Zou Y."/>
            <person name="Xue W."/>
            <person name="Luo G."/>
        </authorList>
    </citation>
    <scope>NUCLEOTIDE SEQUENCE [LARGE SCALE GENOMIC DNA]</scope>
    <source>
        <strain evidence="8 9">AM22-22</strain>
    </source>
</reference>
<keyword evidence="9" id="KW-1185">Reference proteome</keyword>
<evidence type="ECO:0000259" key="7">
    <source>
        <dbReference type="Pfam" id="PF02687"/>
    </source>
</evidence>
<dbReference type="AlphaFoldDB" id="A0A414T3J2"/>
<keyword evidence="3 6" id="KW-0812">Transmembrane</keyword>
<organism evidence="8 9">
    <name type="scientific">Dorea longicatena</name>
    <dbReference type="NCBI Taxonomy" id="88431"/>
    <lineage>
        <taxon>Bacteria</taxon>
        <taxon>Bacillati</taxon>
        <taxon>Bacillota</taxon>
        <taxon>Clostridia</taxon>
        <taxon>Lachnospirales</taxon>
        <taxon>Lachnospiraceae</taxon>
        <taxon>Dorea</taxon>
    </lineage>
</organism>
<evidence type="ECO:0000256" key="5">
    <source>
        <dbReference type="ARBA" id="ARBA00023136"/>
    </source>
</evidence>
<feature type="transmembrane region" description="Helical" evidence="6">
    <location>
        <begin position="103"/>
        <end position="134"/>
    </location>
</feature>
<sequence>MQMLTKIIYKNFRSNFKNYVAFFIGNMMGVTEFFVFWGLYSIVKNMSANSVMLEDTLEEIIISVSVITIFSTALMVYSMLNYIKKRIADYSLFYILGMKKQKLYVFVFSEYLAGWIVSFLIGLGIGRGILYLIQQIWHKLFPTYISLCSVGTEIYFNTCKISFFIMLAVVFVLLIWADNSGISRMIAGNEIKEKRPKSIYWSICIVIGGGLLILGYWSYPSNTFTGYVLSHVEWIMGGFLILIFGGGILLEIIHNHLKFYLKNLLKLNQLYSKYQTNVLVLLMFLSLHFIALSYCTANVCELLPINGHEKYYPYQAIWMNRGEKGDISFSETLSHSYNGKYENIPMIRVSSYGNELIGISENTYKKLTGKSADLKNEEIIYIVNEYKNHSGANVTRGGFEYGRNGFTWLAMGSYINKLKKYVDPSSNHPLPNHDTDHLYKIRETVTGNLFGYYKMNDEAENVVVFSNKYFSRQYKILSKKEYEPNTLTLFAFPNESKEKATAKIKKYAKIHGPNDFELTVTPQSTLYITDEFLKTVKKGDIFKITNKIFIIIALLISSIFVSAIKAASDLQYYRKEKEFLQCMGIHEKIWKKIFDVEIQILSWISLIMATILSAAYMIMNIHIESERGVIYGYKIWIYWLVILCLYWFMHYILQRIVTRYARKNVERQEKRK</sequence>
<evidence type="ECO:0000256" key="6">
    <source>
        <dbReference type="SAM" id="Phobius"/>
    </source>
</evidence>
<comment type="caution">
    <text evidence="8">The sequence shown here is derived from an EMBL/GenBank/DDBJ whole genome shotgun (WGS) entry which is preliminary data.</text>
</comment>
<dbReference type="GO" id="GO:0005886">
    <property type="term" value="C:plasma membrane"/>
    <property type="evidence" value="ECO:0007669"/>
    <property type="project" value="UniProtKB-SubCell"/>
</dbReference>
<feature type="transmembrane region" description="Helical" evidence="6">
    <location>
        <begin position="20"/>
        <end position="40"/>
    </location>
</feature>
<feature type="transmembrane region" description="Helical" evidence="6">
    <location>
        <begin position="274"/>
        <end position="294"/>
    </location>
</feature>
<dbReference type="PANTHER" id="PTHR46795:SF3">
    <property type="entry name" value="ABC TRANSPORTER PERMEASE"/>
    <property type="match status" value="1"/>
</dbReference>
<evidence type="ECO:0000256" key="3">
    <source>
        <dbReference type="ARBA" id="ARBA00022692"/>
    </source>
</evidence>
<evidence type="ECO:0000313" key="8">
    <source>
        <dbReference type="EMBL" id="RHG28684.1"/>
    </source>
</evidence>
<feature type="transmembrane region" description="Helical" evidence="6">
    <location>
        <begin position="548"/>
        <end position="567"/>
    </location>
</feature>
<keyword evidence="5 6" id="KW-0472">Membrane</keyword>
<feature type="transmembrane region" description="Helical" evidence="6">
    <location>
        <begin position="198"/>
        <end position="219"/>
    </location>
</feature>
<comment type="subcellular location">
    <subcellularLocation>
        <location evidence="1">Cell membrane</location>
        <topology evidence="1">Multi-pass membrane protein</topology>
    </subcellularLocation>
</comment>
<dbReference type="Proteomes" id="UP000284095">
    <property type="component" value="Unassembled WGS sequence"/>
</dbReference>
<evidence type="ECO:0000256" key="4">
    <source>
        <dbReference type="ARBA" id="ARBA00022989"/>
    </source>
</evidence>
<accession>A0A414T3J2</accession>
<name>A0A414T3J2_9FIRM</name>